<dbReference type="Pfam" id="PF12833">
    <property type="entry name" value="HTH_18"/>
    <property type="match status" value="1"/>
</dbReference>
<evidence type="ECO:0000313" key="6">
    <source>
        <dbReference type="Proteomes" id="UP000252706"/>
    </source>
</evidence>
<accession>A0A366X1M0</accession>
<gene>
    <name evidence="5" type="ORF">DS909_11670</name>
</gene>
<evidence type="ECO:0000259" key="4">
    <source>
        <dbReference type="PROSITE" id="PS01124"/>
    </source>
</evidence>
<keyword evidence="2" id="KW-0238">DNA-binding</keyword>
<dbReference type="OrthoDB" id="9793400at2"/>
<dbReference type="Proteomes" id="UP000252706">
    <property type="component" value="Unassembled WGS sequence"/>
</dbReference>
<evidence type="ECO:0000256" key="2">
    <source>
        <dbReference type="ARBA" id="ARBA00023125"/>
    </source>
</evidence>
<protein>
    <submittedName>
        <fullName evidence="5">GlxA family transcriptional regulator</fullName>
    </submittedName>
</protein>
<reference evidence="5 6" key="1">
    <citation type="submission" date="2018-07" db="EMBL/GenBank/DDBJ databases">
        <title>Modular assembly of carbohydrate-degrading microbial communities in the ocean.</title>
        <authorList>
            <person name="Enke T.N."/>
            <person name="Datta M.S."/>
            <person name="Schwartzman J.A."/>
            <person name="Cermak N."/>
            <person name="Schmitz D.A."/>
            <person name="Barrere J."/>
            <person name="Cordero O.X."/>
        </authorList>
    </citation>
    <scope>NUCLEOTIDE SEQUENCE [LARGE SCALE GENOMIC DNA]</scope>
    <source>
        <strain evidence="5 6">C3M10</strain>
    </source>
</reference>
<feature type="domain" description="HTH araC/xylS-type" evidence="4">
    <location>
        <begin position="204"/>
        <end position="302"/>
    </location>
</feature>
<dbReference type="InterPro" id="IPR029062">
    <property type="entry name" value="Class_I_gatase-like"/>
</dbReference>
<dbReference type="InterPro" id="IPR018062">
    <property type="entry name" value="HTH_AraC-typ_CS"/>
</dbReference>
<evidence type="ECO:0000256" key="1">
    <source>
        <dbReference type="ARBA" id="ARBA00023015"/>
    </source>
</evidence>
<dbReference type="Pfam" id="PF01965">
    <property type="entry name" value="DJ-1_PfpI"/>
    <property type="match status" value="1"/>
</dbReference>
<dbReference type="InterPro" id="IPR018060">
    <property type="entry name" value="HTH_AraC"/>
</dbReference>
<dbReference type="PROSITE" id="PS01124">
    <property type="entry name" value="HTH_ARAC_FAMILY_2"/>
    <property type="match status" value="1"/>
</dbReference>
<dbReference type="PANTHER" id="PTHR46796">
    <property type="entry name" value="HTH-TYPE TRANSCRIPTIONAL ACTIVATOR RHAS-RELATED"/>
    <property type="match status" value="1"/>
</dbReference>
<keyword evidence="3" id="KW-0804">Transcription</keyword>
<dbReference type="InterPro" id="IPR009057">
    <property type="entry name" value="Homeodomain-like_sf"/>
</dbReference>
<dbReference type="AlphaFoldDB" id="A0A366X1M0"/>
<comment type="caution">
    <text evidence="5">The sequence shown here is derived from an EMBL/GenBank/DDBJ whole genome shotgun (WGS) entry which is preliminary data.</text>
</comment>
<dbReference type="EMBL" id="QOCE01000031">
    <property type="protein sequence ID" value="RBW54633.1"/>
    <property type="molecule type" value="Genomic_DNA"/>
</dbReference>
<name>A0A366X1M0_9RHOB</name>
<organism evidence="5 6">
    <name type="scientific">Phaeobacter gallaeciensis</name>
    <dbReference type="NCBI Taxonomy" id="60890"/>
    <lineage>
        <taxon>Bacteria</taxon>
        <taxon>Pseudomonadati</taxon>
        <taxon>Pseudomonadota</taxon>
        <taxon>Alphaproteobacteria</taxon>
        <taxon>Rhodobacterales</taxon>
        <taxon>Roseobacteraceae</taxon>
        <taxon>Phaeobacter</taxon>
    </lineage>
</organism>
<dbReference type="SUPFAM" id="SSF46689">
    <property type="entry name" value="Homeodomain-like"/>
    <property type="match status" value="2"/>
</dbReference>
<evidence type="ECO:0000313" key="5">
    <source>
        <dbReference type="EMBL" id="RBW54633.1"/>
    </source>
</evidence>
<dbReference type="PROSITE" id="PS00041">
    <property type="entry name" value="HTH_ARAC_FAMILY_1"/>
    <property type="match status" value="1"/>
</dbReference>
<proteinExistence type="predicted"/>
<dbReference type="Gene3D" id="1.10.10.60">
    <property type="entry name" value="Homeodomain-like"/>
    <property type="match status" value="1"/>
</dbReference>
<evidence type="ECO:0000256" key="3">
    <source>
        <dbReference type="ARBA" id="ARBA00023163"/>
    </source>
</evidence>
<dbReference type="CDD" id="cd03136">
    <property type="entry name" value="GATase1_AraC_ArgR_like"/>
    <property type="match status" value="1"/>
</dbReference>
<dbReference type="SMART" id="SM00342">
    <property type="entry name" value="HTH_ARAC"/>
    <property type="match status" value="1"/>
</dbReference>
<sequence>MACLTSAIEPIRAANEICGFDAFKWTLISETGDKVTASAQVQFQPDQTLDQVEGLDRLFILASPTSQFQDPKRSNGTLRKLARHGMSIGAVSGGVFPLARSGLLDNQSETSVHWCYKAAFVNEFPQIKTNDDVLVLNPRCMTVSGAAAAFDLMLHLIAEQLGKMVMTEVACWFQHPLVRSEGVNQALPSFTTESTADGLPNIVSEAIQIFTTHIEDPLSIADVADLIGVSARQLERTFKTSTQQSPGQYYRDLRMRAARQLLIYSRESLNSIANSVGYAKTSALTRHYQESFGITPQEERNRINVFRVTDNRPIPSS</sequence>
<dbReference type="SUPFAM" id="SSF52317">
    <property type="entry name" value="Class I glutamine amidotransferase-like"/>
    <property type="match status" value="1"/>
</dbReference>
<dbReference type="InterPro" id="IPR050204">
    <property type="entry name" value="AraC_XylS_family_regulators"/>
</dbReference>
<dbReference type="GO" id="GO:0003700">
    <property type="term" value="F:DNA-binding transcription factor activity"/>
    <property type="evidence" value="ECO:0007669"/>
    <property type="project" value="InterPro"/>
</dbReference>
<keyword evidence="1" id="KW-0805">Transcription regulation</keyword>
<dbReference type="GO" id="GO:0043565">
    <property type="term" value="F:sequence-specific DNA binding"/>
    <property type="evidence" value="ECO:0007669"/>
    <property type="project" value="InterPro"/>
</dbReference>
<dbReference type="Gene3D" id="3.40.50.880">
    <property type="match status" value="1"/>
</dbReference>
<dbReference type="InterPro" id="IPR002818">
    <property type="entry name" value="DJ-1/PfpI"/>
</dbReference>